<reference evidence="2 3" key="1">
    <citation type="submission" date="2018-08" db="EMBL/GenBank/DDBJ databases">
        <title>Genomic Encyclopedia of Archaeal and Bacterial Type Strains, Phase II (KMG-II): from individual species to whole genera.</title>
        <authorList>
            <person name="Goeker M."/>
        </authorList>
    </citation>
    <scope>NUCLEOTIDE SEQUENCE [LARGE SCALE GENOMIC DNA]</scope>
    <source>
        <strain evidence="2 3">DSM 15986</strain>
    </source>
</reference>
<evidence type="ECO:0000313" key="3">
    <source>
        <dbReference type="Proteomes" id="UP000256405"/>
    </source>
</evidence>
<dbReference type="AlphaFoldDB" id="A0A3E0DHA8"/>
<dbReference type="EMBL" id="QUNF01000023">
    <property type="protein sequence ID" value="REG82058.1"/>
    <property type="molecule type" value="Genomic_DNA"/>
</dbReference>
<accession>A0A3E0DHA8</accession>
<keyword evidence="3" id="KW-1185">Reference proteome</keyword>
<dbReference type="RefSeq" id="WP_169714451.1">
    <property type="nucleotide sequence ID" value="NZ_MSSW01000050.1"/>
</dbReference>
<dbReference type="Pfam" id="PF05016">
    <property type="entry name" value="ParE_toxin"/>
    <property type="match status" value="1"/>
</dbReference>
<gene>
    <name evidence="2" type="ORF">C8N25_12347</name>
</gene>
<organism evidence="2 3">
    <name type="scientific">Algoriphagus antarcticus</name>
    <dbReference type="NCBI Taxonomy" id="238540"/>
    <lineage>
        <taxon>Bacteria</taxon>
        <taxon>Pseudomonadati</taxon>
        <taxon>Bacteroidota</taxon>
        <taxon>Cytophagia</taxon>
        <taxon>Cytophagales</taxon>
        <taxon>Cyclobacteriaceae</taxon>
        <taxon>Algoriphagus</taxon>
    </lineage>
</organism>
<protein>
    <submittedName>
        <fullName evidence="2">ParE-like toxin of type II ParDE toxin-antitoxin system</fullName>
    </submittedName>
</protein>
<evidence type="ECO:0000313" key="2">
    <source>
        <dbReference type="EMBL" id="REG82058.1"/>
    </source>
</evidence>
<comment type="caution">
    <text evidence="2">The sequence shown here is derived from an EMBL/GenBank/DDBJ whole genome shotgun (WGS) entry which is preliminary data.</text>
</comment>
<dbReference type="InterPro" id="IPR035093">
    <property type="entry name" value="RelE/ParE_toxin_dom_sf"/>
</dbReference>
<keyword evidence="1" id="KW-1277">Toxin-antitoxin system</keyword>
<proteinExistence type="predicted"/>
<dbReference type="Gene3D" id="3.30.2310.20">
    <property type="entry name" value="RelE-like"/>
    <property type="match status" value="1"/>
</dbReference>
<sequence>MNFEIKEEARRDLLIAFSYYEDASADLGEKFFKAIEVAFAFITKSPESYQVKRGSYREFRIRKFPFLIVYSIDSDSIVVYSVFNTWKNPNKKP</sequence>
<dbReference type="InterPro" id="IPR007712">
    <property type="entry name" value="RelE/ParE_toxin"/>
</dbReference>
<name>A0A3E0DHA8_9BACT</name>
<dbReference type="Proteomes" id="UP000256405">
    <property type="component" value="Unassembled WGS sequence"/>
</dbReference>
<evidence type="ECO:0000256" key="1">
    <source>
        <dbReference type="ARBA" id="ARBA00022649"/>
    </source>
</evidence>